<evidence type="ECO:0000313" key="1">
    <source>
        <dbReference type="EMBL" id="PKA58976.1"/>
    </source>
</evidence>
<accession>A0A2I0ATY4</accession>
<sequence length="264" mass="30021">MLNLTNLRLEFIRLDDEDLEKFNGCFPFLQVVKLIGVGGLRKPKIVLSQLRACHWTVSNFPLSLSIYAPRLIELKLECVEPKSLILETPSLSQLDLKIKKPELVEAASFLCLKMVRMEISHLRGITELFQRCEAVTKLEFEVCNFSEKDDKLITLLEIFGAFPNLDDLELGPGAWTDLESSLLRRGFGFEIPCQWINLKKLTLKLPTADLDVRSLSFVLKLCIPSCEISVLFIRDSPGISNSKVIATCTTRFPKFNGKWGIWED</sequence>
<gene>
    <name evidence="1" type="ORF">AXF42_Ash001069</name>
</gene>
<dbReference type="InterPro" id="IPR032675">
    <property type="entry name" value="LRR_dom_sf"/>
</dbReference>
<reference evidence="1 2" key="1">
    <citation type="journal article" date="2017" name="Nature">
        <title>The Apostasia genome and the evolution of orchids.</title>
        <authorList>
            <person name="Zhang G.Q."/>
            <person name="Liu K.W."/>
            <person name="Li Z."/>
            <person name="Lohaus R."/>
            <person name="Hsiao Y.Y."/>
            <person name="Niu S.C."/>
            <person name="Wang J.Y."/>
            <person name="Lin Y.C."/>
            <person name="Xu Q."/>
            <person name="Chen L.J."/>
            <person name="Yoshida K."/>
            <person name="Fujiwara S."/>
            <person name="Wang Z.W."/>
            <person name="Zhang Y.Q."/>
            <person name="Mitsuda N."/>
            <person name="Wang M."/>
            <person name="Liu G.H."/>
            <person name="Pecoraro L."/>
            <person name="Huang H.X."/>
            <person name="Xiao X.J."/>
            <person name="Lin M."/>
            <person name="Wu X.Y."/>
            <person name="Wu W.L."/>
            <person name="Chen Y.Y."/>
            <person name="Chang S.B."/>
            <person name="Sakamoto S."/>
            <person name="Ohme-Takagi M."/>
            <person name="Yagi M."/>
            <person name="Zeng S.J."/>
            <person name="Shen C.Y."/>
            <person name="Yeh C.M."/>
            <person name="Luo Y.B."/>
            <person name="Tsai W.C."/>
            <person name="Van de Peer Y."/>
            <person name="Liu Z.J."/>
        </authorList>
    </citation>
    <scope>NUCLEOTIDE SEQUENCE [LARGE SCALE GENOMIC DNA]</scope>
    <source>
        <strain evidence="2">cv. Shenzhen</strain>
        <tissue evidence="1">Stem</tissue>
    </source>
</reference>
<evidence type="ECO:0000313" key="2">
    <source>
        <dbReference type="Proteomes" id="UP000236161"/>
    </source>
</evidence>
<dbReference type="OrthoDB" id="2242903at2759"/>
<dbReference type="AlphaFoldDB" id="A0A2I0ATY4"/>
<dbReference type="EMBL" id="KZ451950">
    <property type="protein sequence ID" value="PKA58976.1"/>
    <property type="molecule type" value="Genomic_DNA"/>
</dbReference>
<dbReference type="Gene3D" id="3.80.10.10">
    <property type="entry name" value="Ribonuclease Inhibitor"/>
    <property type="match status" value="1"/>
</dbReference>
<organism evidence="1 2">
    <name type="scientific">Apostasia shenzhenica</name>
    <dbReference type="NCBI Taxonomy" id="1088818"/>
    <lineage>
        <taxon>Eukaryota</taxon>
        <taxon>Viridiplantae</taxon>
        <taxon>Streptophyta</taxon>
        <taxon>Embryophyta</taxon>
        <taxon>Tracheophyta</taxon>
        <taxon>Spermatophyta</taxon>
        <taxon>Magnoliopsida</taxon>
        <taxon>Liliopsida</taxon>
        <taxon>Asparagales</taxon>
        <taxon>Orchidaceae</taxon>
        <taxon>Apostasioideae</taxon>
        <taxon>Apostasia</taxon>
    </lineage>
</organism>
<name>A0A2I0ATY4_9ASPA</name>
<dbReference type="Proteomes" id="UP000236161">
    <property type="component" value="Unassembled WGS sequence"/>
</dbReference>
<proteinExistence type="predicted"/>
<protein>
    <submittedName>
        <fullName evidence="1">F-box/LRR-repeat protein</fullName>
    </submittedName>
</protein>
<dbReference type="SUPFAM" id="SSF52047">
    <property type="entry name" value="RNI-like"/>
    <property type="match status" value="1"/>
</dbReference>
<keyword evidence="2" id="KW-1185">Reference proteome</keyword>